<gene>
    <name evidence="1" type="ORF">J4415_02365</name>
</gene>
<proteinExistence type="predicted"/>
<dbReference type="AlphaFoldDB" id="A0A8T4KWD4"/>
<comment type="caution">
    <text evidence="1">The sequence shown here is derived from an EMBL/GenBank/DDBJ whole genome shotgun (WGS) entry which is preliminary data.</text>
</comment>
<name>A0A8T4KWD4_9ARCH</name>
<evidence type="ECO:0008006" key="3">
    <source>
        <dbReference type="Google" id="ProtNLM"/>
    </source>
</evidence>
<accession>A0A8T4KWD4</accession>
<reference evidence="1" key="2">
    <citation type="submission" date="2021-05" db="EMBL/GenBank/DDBJ databases">
        <title>Protein family content uncovers lineage relationships and bacterial pathway maintenance mechanisms in DPANN archaea.</title>
        <authorList>
            <person name="Castelle C.J."/>
            <person name="Meheust R."/>
            <person name="Jaffe A.L."/>
            <person name="Seitz K."/>
            <person name="Gong X."/>
            <person name="Baker B.J."/>
            <person name="Banfield J.F."/>
        </authorList>
    </citation>
    <scope>NUCLEOTIDE SEQUENCE</scope>
    <source>
        <strain evidence="1">RIFCSPHIGHO2_01_FULL_AR10_44_11</strain>
    </source>
</reference>
<evidence type="ECO:0000313" key="1">
    <source>
        <dbReference type="EMBL" id="MBS3057449.1"/>
    </source>
</evidence>
<dbReference type="SUPFAM" id="SSF46785">
    <property type="entry name" value="Winged helix' DNA-binding domain"/>
    <property type="match status" value="1"/>
</dbReference>
<protein>
    <recommendedName>
        <fullName evidence="3">Winged helix-turn-helix domain-containing protein</fullName>
    </recommendedName>
</protein>
<organism evidence="1 2">
    <name type="scientific">Candidatus Iainarchaeum sp</name>
    <dbReference type="NCBI Taxonomy" id="3101447"/>
    <lineage>
        <taxon>Archaea</taxon>
        <taxon>Candidatus Iainarchaeota</taxon>
        <taxon>Candidatus Iainarchaeia</taxon>
        <taxon>Candidatus Iainarchaeales</taxon>
        <taxon>Candidatus Iainarchaeaceae</taxon>
        <taxon>Candidatus Iainarchaeum</taxon>
    </lineage>
</organism>
<dbReference type="InterPro" id="IPR036390">
    <property type="entry name" value="WH_DNA-bd_sf"/>
</dbReference>
<evidence type="ECO:0000313" key="2">
    <source>
        <dbReference type="Proteomes" id="UP000677687"/>
    </source>
</evidence>
<dbReference type="EMBL" id="JAGVWD010000035">
    <property type="protein sequence ID" value="MBS3057449.1"/>
    <property type="molecule type" value="Genomic_DNA"/>
</dbReference>
<sequence length="196" mass="23106">MRKVEFIYRELLFQALEKKALSFTQSDLSSRLDISLTNVNHALQPLRRMNAIKINPRNFSIVNARKILFYWASIRNLQKDIIYSTRAELPIREIEKNMPDDAVFTAYSAYKFKFRDAPADYSEVYVYAPGPEEMKRRFPPLNKNPNLFVLEKDALMEKYGKTAGIAQLFVDLWNLHEWYAKDFLKSLEERINALLE</sequence>
<reference evidence="1" key="1">
    <citation type="submission" date="2021-03" db="EMBL/GenBank/DDBJ databases">
        <authorList>
            <person name="Jaffe A."/>
        </authorList>
    </citation>
    <scope>NUCLEOTIDE SEQUENCE</scope>
    <source>
        <strain evidence="1">RIFCSPHIGHO2_01_FULL_AR10_44_11</strain>
    </source>
</reference>
<dbReference type="Proteomes" id="UP000677687">
    <property type="component" value="Unassembled WGS sequence"/>
</dbReference>